<sequence length="216" mass="24998">MNCCIKLKDVMQRGGSTRVRLLCDSEFLMERTRKITEVVFLDTELKLEIYDMDRWKQKVLNNMEGWAVAARKQKRNFETQALVIQAKGKKYEDLLKEVRGKFKAEEVKNYIRDLKRIRNGDLLITLNRNEDPEGLKSISKKWDEDSIKNAGDNKIPIYIQDIDAITTQEEVEAAIKTLVEGAKIKVKPLKQIAGGRQTAMVMVDEESAKEILKERH</sequence>
<keyword evidence="2" id="KW-1185">Reference proteome</keyword>
<proteinExistence type="predicted"/>
<evidence type="ECO:0000313" key="1">
    <source>
        <dbReference type="EMBL" id="CAH1107484.1"/>
    </source>
</evidence>
<dbReference type="EMBL" id="OV651833">
    <property type="protein sequence ID" value="CAH1107484.1"/>
    <property type="molecule type" value="Genomic_DNA"/>
</dbReference>
<reference evidence="1" key="1">
    <citation type="submission" date="2022-01" db="EMBL/GenBank/DDBJ databases">
        <authorList>
            <person name="King R."/>
        </authorList>
    </citation>
    <scope>NUCLEOTIDE SEQUENCE</scope>
</reference>
<dbReference type="Proteomes" id="UP001153636">
    <property type="component" value="Chromosome 21"/>
</dbReference>
<dbReference type="OrthoDB" id="6784331at2759"/>
<accession>A0A9P0CYX9</accession>
<evidence type="ECO:0000313" key="2">
    <source>
        <dbReference type="Proteomes" id="UP001153636"/>
    </source>
</evidence>
<organism evidence="1 2">
    <name type="scientific">Psylliodes chrysocephalus</name>
    <dbReference type="NCBI Taxonomy" id="3402493"/>
    <lineage>
        <taxon>Eukaryota</taxon>
        <taxon>Metazoa</taxon>
        <taxon>Ecdysozoa</taxon>
        <taxon>Arthropoda</taxon>
        <taxon>Hexapoda</taxon>
        <taxon>Insecta</taxon>
        <taxon>Pterygota</taxon>
        <taxon>Neoptera</taxon>
        <taxon>Endopterygota</taxon>
        <taxon>Coleoptera</taxon>
        <taxon>Polyphaga</taxon>
        <taxon>Cucujiformia</taxon>
        <taxon>Chrysomeloidea</taxon>
        <taxon>Chrysomelidae</taxon>
        <taxon>Galerucinae</taxon>
        <taxon>Alticini</taxon>
        <taxon>Psylliodes</taxon>
    </lineage>
</organism>
<dbReference type="AlphaFoldDB" id="A0A9P0CYX9"/>
<gene>
    <name evidence="1" type="ORF">PSYICH_LOCUS8164</name>
</gene>
<name>A0A9P0CYX9_9CUCU</name>
<protein>
    <submittedName>
        <fullName evidence="1">Uncharacterized protein</fullName>
    </submittedName>
</protein>